<dbReference type="Gene3D" id="3.40.50.150">
    <property type="entry name" value="Vaccinia Virus protein VP39"/>
    <property type="match status" value="1"/>
</dbReference>
<dbReference type="SUPFAM" id="SSF53335">
    <property type="entry name" value="S-adenosyl-L-methionine-dependent methyltransferases"/>
    <property type="match status" value="1"/>
</dbReference>
<keyword evidence="2" id="KW-0808">Transferase</keyword>
<accession>A0A318EHX7</accession>
<evidence type="ECO:0000313" key="2">
    <source>
        <dbReference type="EMBL" id="PXV71540.1"/>
    </source>
</evidence>
<dbReference type="InterPro" id="IPR029063">
    <property type="entry name" value="SAM-dependent_MTases_sf"/>
</dbReference>
<evidence type="ECO:0000313" key="3">
    <source>
        <dbReference type="Proteomes" id="UP000248330"/>
    </source>
</evidence>
<protein>
    <submittedName>
        <fullName evidence="2">Methyltransferase family protein</fullName>
    </submittedName>
</protein>
<evidence type="ECO:0000259" key="1">
    <source>
        <dbReference type="Pfam" id="PF08241"/>
    </source>
</evidence>
<gene>
    <name evidence="2" type="ORF">C8D93_101592</name>
</gene>
<keyword evidence="2" id="KW-0489">Methyltransferase</keyword>
<dbReference type="GO" id="GO:0032259">
    <property type="term" value="P:methylation"/>
    <property type="evidence" value="ECO:0007669"/>
    <property type="project" value="UniProtKB-KW"/>
</dbReference>
<dbReference type="AlphaFoldDB" id="A0A318EHX7"/>
<name>A0A318EHX7_9GAMM</name>
<dbReference type="InterPro" id="IPR013216">
    <property type="entry name" value="Methyltransf_11"/>
</dbReference>
<proteinExistence type="predicted"/>
<comment type="caution">
    <text evidence="2">The sequence shown here is derived from an EMBL/GenBank/DDBJ whole genome shotgun (WGS) entry which is preliminary data.</text>
</comment>
<feature type="domain" description="Methyltransferase type 11" evidence="1">
    <location>
        <begin position="84"/>
        <end position="131"/>
    </location>
</feature>
<reference evidence="2 3" key="1">
    <citation type="submission" date="2018-04" db="EMBL/GenBank/DDBJ databases">
        <title>Genomic Encyclopedia of Type Strains, Phase IV (KMG-IV): sequencing the most valuable type-strain genomes for metagenomic binning, comparative biology and taxonomic classification.</title>
        <authorList>
            <person name="Goeker M."/>
        </authorList>
    </citation>
    <scope>NUCLEOTIDE SEQUENCE [LARGE SCALE GENOMIC DNA]</scope>
    <source>
        <strain evidence="2 3">DSM 104150</strain>
    </source>
</reference>
<dbReference type="EMBL" id="QICN01000001">
    <property type="protein sequence ID" value="PXV71540.1"/>
    <property type="molecule type" value="Genomic_DNA"/>
</dbReference>
<organism evidence="2 3">
    <name type="scientific">Sinimarinibacterium flocculans</name>
    <dbReference type="NCBI Taxonomy" id="985250"/>
    <lineage>
        <taxon>Bacteria</taxon>
        <taxon>Pseudomonadati</taxon>
        <taxon>Pseudomonadota</taxon>
        <taxon>Gammaproteobacteria</taxon>
        <taxon>Nevskiales</taxon>
        <taxon>Nevskiaceae</taxon>
        <taxon>Sinimarinibacterium</taxon>
    </lineage>
</organism>
<dbReference type="Pfam" id="PF08241">
    <property type="entry name" value="Methyltransf_11"/>
    <property type="match status" value="1"/>
</dbReference>
<dbReference type="GO" id="GO:0008757">
    <property type="term" value="F:S-adenosylmethionine-dependent methyltransferase activity"/>
    <property type="evidence" value="ECO:0007669"/>
    <property type="project" value="InterPro"/>
</dbReference>
<dbReference type="RefSeq" id="WP_110263649.1">
    <property type="nucleotide sequence ID" value="NZ_CAKZQT010000007.1"/>
</dbReference>
<dbReference type="Proteomes" id="UP000248330">
    <property type="component" value="Unassembled WGS sequence"/>
</dbReference>
<dbReference type="OrthoDB" id="6191410at2"/>
<keyword evidence="3" id="KW-1185">Reference proteome</keyword>
<sequence>MPLTRHEGGRPLDRHALDLWRSSPRAVRLLELESAELARLLPDVFGRHVLQIGSWGIGGALVDTAGTLHHAVLGTSGDGAAAAVIDPQRLPVLAKSVDAVVLPHTLEFARSPHNVLREVNRILNDRGRLFVLGFSPLGVWAWRSRLGLGHRAFPRGARFYGAGRIEDWLELLDFDVTEVRRYSVGFPWLAPRSVGEGWSPASLVLPLAEAYMVCARKRVLPMNFVGRVQRAQVKPLVGVGLPAAQRGLADGEAGPSG</sequence>